<name>A0AAW0MCF4_QUESU</name>
<feature type="signal peptide" evidence="5">
    <location>
        <begin position="1"/>
        <end position="27"/>
    </location>
</feature>
<dbReference type="Pfam" id="PF00642">
    <property type="entry name" value="zf-CCCH"/>
    <property type="match status" value="1"/>
</dbReference>
<gene>
    <name evidence="7" type="primary">MTPC4_1</name>
    <name evidence="7" type="ORF">CFP56_024277</name>
</gene>
<keyword evidence="3 4" id="KW-0862">Zinc</keyword>
<reference evidence="7" key="1">
    <citation type="submission" date="2017-12" db="EMBL/GenBank/DDBJ databases">
        <authorList>
            <person name="Barbosa P."/>
            <person name="Usie A."/>
            <person name="Ramos A.M."/>
        </authorList>
    </citation>
    <scope>NUCLEOTIDE SEQUENCE</scope>
    <source>
        <strain evidence="7">HL8</strain>
        <tissue evidence="7">Leaves</tissue>
    </source>
</reference>
<comment type="caution">
    <text evidence="7">The sequence shown here is derived from an EMBL/GenBank/DDBJ whole genome shotgun (WGS) entry which is preliminary data.</text>
</comment>
<evidence type="ECO:0000256" key="5">
    <source>
        <dbReference type="SAM" id="SignalP"/>
    </source>
</evidence>
<dbReference type="InterPro" id="IPR000571">
    <property type="entry name" value="Znf_CCCH"/>
</dbReference>
<dbReference type="SUPFAM" id="SSF90229">
    <property type="entry name" value="CCCH zinc finger"/>
    <property type="match status" value="1"/>
</dbReference>
<keyword evidence="2 4" id="KW-0863">Zinc-finger</keyword>
<organism evidence="7">
    <name type="scientific">Quercus suber</name>
    <name type="common">Cork oak</name>
    <dbReference type="NCBI Taxonomy" id="58331"/>
    <lineage>
        <taxon>Eukaryota</taxon>
        <taxon>Viridiplantae</taxon>
        <taxon>Streptophyta</taxon>
        <taxon>Embryophyta</taxon>
        <taxon>Tracheophyta</taxon>
        <taxon>Spermatophyta</taxon>
        <taxon>Magnoliopsida</taxon>
        <taxon>eudicotyledons</taxon>
        <taxon>Gunneridae</taxon>
        <taxon>Pentapetalae</taxon>
        <taxon>rosids</taxon>
        <taxon>fabids</taxon>
        <taxon>Fagales</taxon>
        <taxon>Fagaceae</taxon>
        <taxon>Quercus</taxon>
    </lineage>
</organism>
<feature type="non-terminal residue" evidence="7">
    <location>
        <position position="1"/>
    </location>
</feature>
<keyword evidence="1 4" id="KW-0479">Metal-binding</keyword>
<evidence type="ECO:0000256" key="3">
    <source>
        <dbReference type="ARBA" id="ARBA00022833"/>
    </source>
</evidence>
<dbReference type="PROSITE" id="PS50103">
    <property type="entry name" value="ZF_C3H1"/>
    <property type="match status" value="1"/>
</dbReference>
<evidence type="ECO:0000313" key="7">
    <source>
        <dbReference type="EMBL" id="KAK7861121.1"/>
    </source>
</evidence>
<feature type="zinc finger region" description="C3H1-type" evidence="4">
    <location>
        <begin position="32"/>
        <end position="55"/>
    </location>
</feature>
<reference evidence="7" key="2">
    <citation type="journal article" date="2018" name="Sci. Data">
        <title>The draft genome sequence of cork oak.</title>
        <authorList>
            <person name="Ramos A.M."/>
            <person name="Usie A."/>
            <person name="Barbosa P."/>
            <person name="Barros P.M."/>
            <person name="Capote T."/>
            <person name="Chaves I."/>
            <person name="Simoes F."/>
            <person name="Abreu I."/>
            <person name="Carrasquinho I."/>
            <person name="Faro C."/>
            <person name="Guimaraes J.B."/>
            <person name="Mendonca D."/>
            <person name="Nobrega F."/>
            <person name="Rodrigues L."/>
            <person name="Saibo N.J.M."/>
            <person name="Varela M.C."/>
            <person name="Egas C."/>
            <person name="Matos J."/>
            <person name="Miguel C.M."/>
            <person name="Oliveira M.M."/>
            <person name="Ricardo C.P."/>
            <person name="Goncalves S."/>
        </authorList>
    </citation>
    <scope>NUCLEOTIDE SEQUENCE [LARGE SCALE GENOMIC DNA]</scope>
    <source>
        <strain evidence="7">HL8</strain>
    </source>
</reference>
<reference evidence="7" key="3">
    <citation type="submission" date="2023-07" db="EMBL/GenBank/DDBJ databases">
        <title>An improved reference 1 genome and first organelle genomes of Quercus suber.</title>
        <authorList>
            <consortium name="Genosuber Consortium"/>
            <person name="Usie A."/>
            <person name="Serra O."/>
            <person name="Barros P."/>
        </authorList>
    </citation>
    <scope>NUCLEOTIDE SEQUENCE</scope>
    <source>
        <strain evidence="7">HL8</strain>
        <tissue evidence="7">Leaves</tissue>
    </source>
</reference>
<evidence type="ECO:0000256" key="4">
    <source>
        <dbReference type="PROSITE-ProRule" id="PRU00723"/>
    </source>
</evidence>
<sequence length="96" mass="10275">QRAVTTALWCNFLVFSLKFGVWFTTSSHEQNICSHYGLYGICKFGPACKFDHPIDPPSSPMTGVDQLSSYGISVTTENAEVAGSGSGSDATPQQPV</sequence>
<dbReference type="Gene3D" id="4.10.1000.10">
    <property type="entry name" value="Zinc finger, CCCH-type"/>
    <property type="match status" value="1"/>
</dbReference>
<proteinExistence type="predicted"/>
<evidence type="ECO:0000256" key="2">
    <source>
        <dbReference type="ARBA" id="ARBA00022771"/>
    </source>
</evidence>
<dbReference type="GO" id="GO:0008270">
    <property type="term" value="F:zinc ion binding"/>
    <property type="evidence" value="ECO:0007669"/>
    <property type="project" value="UniProtKB-KW"/>
</dbReference>
<accession>A0AAW0MCF4</accession>
<keyword evidence="5" id="KW-0732">Signal</keyword>
<dbReference type="InterPro" id="IPR036855">
    <property type="entry name" value="Znf_CCCH_sf"/>
</dbReference>
<feature type="domain" description="C3H1-type" evidence="6">
    <location>
        <begin position="32"/>
        <end position="55"/>
    </location>
</feature>
<feature type="chain" id="PRO_5043687698" evidence="5">
    <location>
        <begin position="28"/>
        <end position="96"/>
    </location>
</feature>
<dbReference type="AlphaFoldDB" id="A0AAW0MCF4"/>
<evidence type="ECO:0000256" key="1">
    <source>
        <dbReference type="ARBA" id="ARBA00022723"/>
    </source>
</evidence>
<protein>
    <submittedName>
        <fullName evidence="7">Metal tolerance protein c4</fullName>
    </submittedName>
</protein>
<dbReference type="EMBL" id="PKMF04000003">
    <property type="protein sequence ID" value="KAK7861121.1"/>
    <property type="molecule type" value="Genomic_DNA"/>
</dbReference>
<evidence type="ECO:0000259" key="6">
    <source>
        <dbReference type="PROSITE" id="PS50103"/>
    </source>
</evidence>
<dbReference type="SMART" id="SM00356">
    <property type="entry name" value="ZnF_C3H1"/>
    <property type="match status" value="1"/>
</dbReference>